<organism evidence="1 2">
    <name type="scientific">[Clostridium] aminophilum</name>
    <dbReference type="NCBI Taxonomy" id="1526"/>
    <lineage>
        <taxon>Bacteria</taxon>
        <taxon>Bacillati</taxon>
        <taxon>Bacillota</taxon>
        <taxon>Clostridia</taxon>
        <taxon>Lachnospirales</taxon>
        <taxon>Lachnospiraceae</taxon>
    </lineage>
</organism>
<dbReference type="Pfam" id="PF13714">
    <property type="entry name" value="PEP_mutase"/>
    <property type="match status" value="1"/>
</dbReference>
<dbReference type="AlphaFoldDB" id="A0A1I0GYH9"/>
<dbReference type="Gene3D" id="3.20.20.60">
    <property type="entry name" value="Phosphoenolpyruvate-binding domains"/>
    <property type="match status" value="1"/>
</dbReference>
<proteinExistence type="predicted"/>
<dbReference type="PANTHER" id="PTHR42905">
    <property type="entry name" value="PHOSPHOENOLPYRUVATE CARBOXYLASE"/>
    <property type="match status" value="1"/>
</dbReference>
<dbReference type="InterPro" id="IPR040442">
    <property type="entry name" value="Pyrv_kinase-like_dom_sf"/>
</dbReference>
<dbReference type="InterPro" id="IPR015813">
    <property type="entry name" value="Pyrv/PenolPyrv_kinase-like_dom"/>
</dbReference>
<sequence>MKDTRLKLRKLLSTKKYVFAPGAYDCLSAKVIESTGFEAITMSHTGKHGVILGQPDTGLLDINEVTTNLKNVCHAVNIPVIGDAEGGFGNALNVVRTIRQFEQAGCAGVFLKDQQQPTTCSYVRKPEVITAREMVGKIHAALDARTDEDMILIARTDAPYEEALERAEMYLEAGADMVKIAPKTHEQLVEIPKKVNGQLHLGMLPHTGIADGLNAKDFGDLGYKIVSYPVSCLLAHTAAIMDYFRYLKEHDTDEGFPGNFIEFNDYLDFIGVEEIKKASLKYGLDKV</sequence>
<dbReference type="SUPFAM" id="SSF51621">
    <property type="entry name" value="Phosphoenolpyruvate/pyruvate domain"/>
    <property type="match status" value="1"/>
</dbReference>
<evidence type="ECO:0000313" key="2">
    <source>
        <dbReference type="Proteomes" id="UP000199820"/>
    </source>
</evidence>
<dbReference type="GO" id="GO:0016833">
    <property type="term" value="F:oxo-acid-lyase activity"/>
    <property type="evidence" value="ECO:0007669"/>
    <property type="project" value="UniProtKB-ARBA"/>
</dbReference>
<dbReference type="OrthoDB" id="8629576at2"/>
<reference evidence="1 2" key="1">
    <citation type="submission" date="2016-10" db="EMBL/GenBank/DDBJ databases">
        <authorList>
            <person name="de Groot N.N."/>
        </authorList>
    </citation>
    <scope>NUCLEOTIDE SEQUENCE [LARGE SCALE GENOMIC DNA]</scope>
    <source>
        <strain evidence="1 2">KH1P1</strain>
    </source>
</reference>
<dbReference type="PANTHER" id="PTHR42905:SF5">
    <property type="entry name" value="CARBOXYVINYL-CARBOXYPHOSPHONATE PHOSPHORYLMUTASE, CHLOROPLASTIC"/>
    <property type="match status" value="1"/>
</dbReference>
<protein>
    <submittedName>
        <fullName evidence="1">2-Methylisocitrate lyase, PEP mutase family</fullName>
    </submittedName>
</protein>
<keyword evidence="1" id="KW-0456">Lyase</keyword>
<dbReference type="STRING" id="1526.SAMN02910262_02067"/>
<dbReference type="Proteomes" id="UP000199820">
    <property type="component" value="Unassembled WGS sequence"/>
</dbReference>
<evidence type="ECO:0000313" key="1">
    <source>
        <dbReference type="EMBL" id="SET76265.1"/>
    </source>
</evidence>
<name>A0A1I0GYH9_9FIRM</name>
<gene>
    <name evidence="1" type="ORF">SAMN04487771_104019</name>
</gene>
<dbReference type="eggNOG" id="COG2513">
    <property type="taxonomic scope" value="Bacteria"/>
</dbReference>
<accession>A0A1I0GYH9</accession>
<dbReference type="RefSeq" id="WP_074650038.1">
    <property type="nucleotide sequence ID" value="NZ_FOIL01000040.1"/>
</dbReference>
<dbReference type="EMBL" id="FOIL01000040">
    <property type="protein sequence ID" value="SET76265.1"/>
    <property type="molecule type" value="Genomic_DNA"/>
</dbReference>
<dbReference type="CDD" id="cd00377">
    <property type="entry name" value="ICL_PEPM"/>
    <property type="match status" value="1"/>
</dbReference>
<dbReference type="InterPro" id="IPR039556">
    <property type="entry name" value="ICL/PEPM"/>
</dbReference>
<keyword evidence="2" id="KW-1185">Reference proteome</keyword>